<dbReference type="Proteomes" id="UP001596122">
    <property type="component" value="Unassembled WGS sequence"/>
</dbReference>
<proteinExistence type="predicted"/>
<comment type="caution">
    <text evidence="1">The sequence shown here is derived from an EMBL/GenBank/DDBJ whole genome shotgun (WGS) entry which is preliminary data.</text>
</comment>
<reference evidence="2" key="1">
    <citation type="journal article" date="2019" name="Int. J. Syst. Evol. Microbiol.">
        <title>The Global Catalogue of Microorganisms (GCM) 10K type strain sequencing project: providing services to taxonomists for standard genome sequencing and annotation.</title>
        <authorList>
            <consortium name="The Broad Institute Genomics Platform"/>
            <consortium name="The Broad Institute Genome Sequencing Center for Infectious Disease"/>
            <person name="Wu L."/>
            <person name="Ma J."/>
        </authorList>
    </citation>
    <scope>NUCLEOTIDE SEQUENCE [LARGE SCALE GENOMIC DNA]</scope>
    <source>
        <strain evidence="2">CCUG 43114</strain>
    </source>
</reference>
<dbReference type="EMBL" id="JBHSLD010000009">
    <property type="protein sequence ID" value="MFC5381341.1"/>
    <property type="molecule type" value="Genomic_DNA"/>
</dbReference>
<accession>A0ABW0GR59</accession>
<organism evidence="1 2">
    <name type="scientific">Aquipuribacter nitratireducens</name>
    <dbReference type="NCBI Taxonomy" id="650104"/>
    <lineage>
        <taxon>Bacteria</taxon>
        <taxon>Bacillati</taxon>
        <taxon>Actinomycetota</taxon>
        <taxon>Actinomycetes</taxon>
        <taxon>Micrococcales</taxon>
        <taxon>Intrasporangiaceae</taxon>
        <taxon>Aquipuribacter</taxon>
    </lineage>
</organism>
<name>A0ABW0GR59_9MICO</name>
<gene>
    <name evidence="1" type="ORF">ACFPJ6_11105</name>
</gene>
<evidence type="ECO:0000313" key="1">
    <source>
        <dbReference type="EMBL" id="MFC5381341.1"/>
    </source>
</evidence>
<keyword evidence="2" id="KW-1185">Reference proteome</keyword>
<dbReference type="RefSeq" id="WP_340269233.1">
    <property type="nucleotide sequence ID" value="NZ_JBBEOG010000004.1"/>
</dbReference>
<protein>
    <submittedName>
        <fullName evidence="1">Uncharacterized protein</fullName>
    </submittedName>
</protein>
<evidence type="ECO:0000313" key="2">
    <source>
        <dbReference type="Proteomes" id="UP001596122"/>
    </source>
</evidence>
<sequence length="95" mass="9978">MADLDVDTDVLRDTGAALRVVATELDAATVHSHVVAEAVGHEGLAEALLDLTRSWRRRREEVLDGIAALAEAAAVAGETFEGLDSELAAALRGRS</sequence>